<protein>
    <recommendedName>
        <fullName evidence="10">TF-B3 domain-containing protein</fullName>
    </recommendedName>
</protein>
<dbReference type="EMBL" id="CACRSJ010000109">
    <property type="protein sequence ID" value="VYS61908.1"/>
    <property type="molecule type" value="Genomic_DNA"/>
</dbReference>
<evidence type="ECO:0000256" key="3">
    <source>
        <dbReference type="ARBA" id="ARBA00023125"/>
    </source>
</evidence>
<dbReference type="OMA" id="DRSTTIM"/>
<evidence type="ECO:0000256" key="1">
    <source>
        <dbReference type="ARBA" id="ARBA00004123"/>
    </source>
</evidence>
<gene>
    <name evidence="7" type="ORF">AN1_LOCUS17337</name>
    <name evidence="6" type="ORF">C24_LOCUS17212</name>
</gene>
<accession>A0A654FM15</accession>
<dbReference type="SMR" id="A0A654FM15"/>
<keyword evidence="4" id="KW-0804">Transcription</keyword>
<evidence type="ECO:0000313" key="8">
    <source>
        <dbReference type="Proteomes" id="UP000426265"/>
    </source>
</evidence>
<evidence type="ECO:0000256" key="5">
    <source>
        <dbReference type="ARBA" id="ARBA00023242"/>
    </source>
</evidence>
<keyword evidence="5" id="KW-0539">Nucleus</keyword>
<dbReference type="AlphaFoldDB" id="A0A654FM15"/>
<dbReference type="InterPro" id="IPR051442">
    <property type="entry name" value="B3_domain"/>
</dbReference>
<dbReference type="PANTHER" id="PTHR34269:SF2">
    <property type="entry name" value="BNAC03G29690D PROTEIN"/>
    <property type="match status" value="1"/>
</dbReference>
<evidence type="ECO:0008006" key="10">
    <source>
        <dbReference type="Google" id="ProtNLM"/>
    </source>
</evidence>
<evidence type="ECO:0000313" key="6">
    <source>
        <dbReference type="EMBL" id="CAA0393857.1"/>
    </source>
</evidence>
<dbReference type="RefSeq" id="NP_192472.1">
    <property type="nucleotide sequence ID" value="NM_116801.1"/>
</dbReference>
<sequence length="124" mass="14657">MANFPDKQYDSNNPYNIMITLSPFDVDRSTTIMMPKALLETNLFPFMEISTLVQLLQVQDKPKMIGVYDIDTQITTYVIIRQDGNNFKFHGWNDILKRKHYKAGDTIAFWWDLRHTRLNFKHVA</sequence>
<evidence type="ECO:0000256" key="2">
    <source>
        <dbReference type="ARBA" id="ARBA00023015"/>
    </source>
</evidence>
<evidence type="ECO:0000313" key="7">
    <source>
        <dbReference type="EMBL" id="VYS61908.1"/>
    </source>
</evidence>
<dbReference type="KEGG" id="ath:AT4G05630"/>
<keyword evidence="3" id="KW-0238">DNA-binding</keyword>
<dbReference type="Gene3D" id="2.40.330.10">
    <property type="entry name" value="DNA-binding pseudobarrel domain"/>
    <property type="match status" value="1"/>
</dbReference>
<evidence type="ECO:0000313" key="9">
    <source>
        <dbReference type="Proteomes" id="UP000434276"/>
    </source>
</evidence>
<dbReference type="Proteomes" id="UP000426265">
    <property type="component" value="Unassembled WGS sequence"/>
</dbReference>
<dbReference type="OrthoDB" id="1026103at2759"/>
<accession>A0A5S9XQ45</accession>
<dbReference type="ExpressionAtlas" id="A0A654FM15">
    <property type="expression patterns" value="baseline and differential"/>
</dbReference>
<dbReference type="EMBL" id="CACSHJ010000095">
    <property type="protein sequence ID" value="CAA0393857.1"/>
    <property type="molecule type" value="Genomic_DNA"/>
</dbReference>
<organism evidence="7 8">
    <name type="scientific">Arabidopsis thaliana</name>
    <name type="common">Mouse-ear cress</name>
    <dbReference type="NCBI Taxonomy" id="3702"/>
    <lineage>
        <taxon>Eukaryota</taxon>
        <taxon>Viridiplantae</taxon>
        <taxon>Streptophyta</taxon>
        <taxon>Embryophyta</taxon>
        <taxon>Tracheophyta</taxon>
        <taxon>Spermatophyta</taxon>
        <taxon>Magnoliopsida</taxon>
        <taxon>eudicotyledons</taxon>
        <taxon>Gunneridae</taxon>
        <taxon>Pentapetalae</taxon>
        <taxon>rosids</taxon>
        <taxon>malvids</taxon>
        <taxon>Brassicales</taxon>
        <taxon>Brassicaceae</taxon>
        <taxon>Camelineae</taxon>
        <taxon>Arabidopsis</taxon>
    </lineage>
</organism>
<comment type="subcellular location">
    <subcellularLocation>
        <location evidence="1">Nucleus</location>
    </subcellularLocation>
</comment>
<reference evidence="7 8" key="1">
    <citation type="submission" date="2019-11" db="EMBL/GenBank/DDBJ databases">
        <authorList>
            <person name="Jiao W.-B."/>
            <person name="Schneeberger K."/>
        </authorList>
    </citation>
    <scope>NUCLEOTIDE SEQUENCE [LARGE SCALE GENOMIC DNA]</scope>
    <source>
        <strain evidence="8">cv. An-1</strain>
        <strain evidence="9">cv. C24</strain>
    </source>
</reference>
<dbReference type="PANTHER" id="PTHR34269">
    <property type="entry name" value="TRANSCRIPTION FACTOR B3-DOMAIN FAMILY-RELATED"/>
    <property type="match status" value="1"/>
</dbReference>
<dbReference type="SUPFAM" id="SSF101936">
    <property type="entry name" value="DNA-binding pseudobarrel domain"/>
    <property type="match status" value="1"/>
</dbReference>
<evidence type="ECO:0000256" key="4">
    <source>
        <dbReference type="ARBA" id="ARBA00023163"/>
    </source>
</evidence>
<dbReference type="InterPro" id="IPR015300">
    <property type="entry name" value="DNA-bd_pseudobarrel_sf"/>
</dbReference>
<dbReference type="GO" id="GO:0003677">
    <property type="term" value="F:DNA binding"/>
    <property type="evidence" value="ECO:0007669"/>
    <property type="project" value="UniProtKB-KW"/>
</dbReference>
<dbReference type="GO" id="GO:0005634">
    <property type="term" value="C:nucleus"/>
    <property type="evidence" value="ECO:0007669"/>
    <property type="project" value="UniProtKB-SubCell"/>
</dbReference>
<proteinExistence type="predicted"/>
<dbReference type="Proteomes" id="UP000434276">
    <property type="component" value="Unassembled WGS sequence"/>
</dbReference>
<keyword evidence="2" id="KW-0805">Transcription regulation</keyword>
<name>A0A654FM15_ARATH</name>